<comment type="caution">
    <text evidence="1">The sequence shown here is derived from an EMBL/GenBank/DDBJ whole genome shotgun (WGS) entry which is preliminary data.</text>
</comment>
<protein>
    <submittedName>
        <fullName evidence="1">Uncharacterized protein</fullName>
    </submittedName>
</protein>
<dbReference type="EMBL" id="LRPC01000029">
    <property type="protein sequence ID" value="KYG72635.1"/>
    <property type="molecule type" value="Genomic_DNA"/>
</dbReference>
<reference evidence="1 2" key="1">
    <citation type="submission" date="2016-01" db="EMBL/GenBank/DDBJ databases">
        <title>Genome sequencing of Roseivirga spongicola UST030701-084.</title>
        <authorList>
            <person name="Selvaratnam C."/>
            <person name="Thevarajoo S."/>
            <person name="Goh K.M."/>
            <person name="Ee R."/>
            <person name="Chan K.-G."/>
            <person name="Chong C.S."/>
        </authorList>
    </citation>
    <scope>NUCLEOTIDE SEQUENCE [LARGE SCALE GENOMIC DNA]</scope>
    <source>
        <strain evidence="1 2">UST030701-084</strain>
    </source>
</reference>
<gene>
    <name evidence="1" type="ORF">AWW68_17190</name>
</gene>
<accession>A0A150X1M4</accession>
<evidence type="ECO:0000313" key="2">
    <source>
        <dbReference type="Proteomes" id="UP000075606"/>
    </source>
</evidence>
<dbReference type="AlphaFoldDB" id="A0A150X1M4"/>
<organism evidence="1 2">
    <name type="scientific">Roseivirga spongicola</name>
    <dbReference type="NCBI Taxonomy" id="333140"/>
    <lineage>
        <taxon>Bacteria</taxon>
        <taxon>Pseudomonadati</taxon>
        <taxon>Bacteroidota</taxon>
        <taxon>Cytophagia</taxon>
        <taxon>Cytophagales</taxon>
        <taxon>Roseivirgaceae</taxon>
        <taxon>Roseivirga</taxon>
    </lineage>
</organism>
<keyword evidence="2" id="KW-1185">Reference proteome</keyword>
<sequence>MLVTSGLWAQTGSKFSPIQRDTEISRVTLENFLKKWDGDPLLNRVHETTSSYTKGKGVEFHIDAPNAMIFLDGRITWSKNQDKALMDTFYDEEIIRLQKDRLKVSVARFLEDFSSYLPKVEANESISFVFSVKDPVNKSEEQPGTSPKQNLRTYQIAFSISGADLNTLNSNDLSQNEIENRIKTATR</sequence>
<dbReference type="Proteomes" id="UP000075606">
    <property type="component" value="Unassembled WGS sequence"/>
</dbReference>
<name>A0A150X1M4_9BACT</name>
<dbReference type="STRING" id="333140.AWW68_17190"/>
<evidence type="ECO:0000313" key="1">
    <source>
        <dbReference type="EMBL" id="KYG72635.1"/>
    </source>
</evidence>
<proteinExistence type="predicted"/>